<dbReference type="InterPro" id="IPR032704">
    <property type="entry name" value="Cms1"/>
</dbReference>
<feature type="region of interest" description="Disordered" evidence="1">
    <location>
        <begin position="20"/>
        <end position="47"/>
    </location>
</feature>
<sequence length="268" mass="30515">VRPKEAGMYFVRARVERRRMATENEKRKRKESSDVRSKKKKKQRSEDEEATKQLRFFESAMGIELSSLELESLKDNKCILEVSEAADSDVTVLGKTIRAAFGASWKEALCEGKPVEGKVIAGSPAVLIITSSALRCIDLLRGFRSMTEQCHAAKLFSKHMKLEEQISLLKNRVNIASGTPSRIKKLIDAEALDLSRLQVLVLDLHPDVKGYSLLTLPQVRDEFWDLFKNYFYQPMLQGHLRICLYGYQVSVRLKAKHKHKQGHTIPDA</sequence>
<dbReference type="InterPro" id="IPR027417">
    <property type="entry name" value="P-loop_NTPase"/>
</dbReference>
<reference evidence="2 3" key="1">
    <citation type="submission" date="2018-09" db="EMBL/GenBank/DDBJ databases">
        <title>A high-quality reference genome of wild soybean provides a powerful tool to mine soybean genomes.</title>
        <authorList>
            <person name="Xie M."/>
            <person name="Chung C.Y.L."/>
            <person name="Li M.-W."/>
            <person name="Wong F.-L."/>
            <person name="Chan T.-F."/>
            <person name="Lam H.-M."/>
        </authorList>
    </citation>
    <scope>NUCLEOTIDE SEQUENCE [LARGE SCALE GENOMIC DNA]</scope>
    <source>
        <strain evidence="3">cv. W05</strain>
        <tissue evidence="2">Hypocotyl of etiolated seedlings</tissue>
    </source>
</reference>
<dbReference type="PANTHER" id="PTHR24030:SF0">
    <property type="entry name" value="PROTEIN CMSS1"/>
    <property type="match status" value="1"/>
</dbReference>
<dbReference type="GO" id="GO:0030686">
    <property type="term" value="C:90S preribosome"/>
    <property type="evidence" value="ECO:0007669"/>
    <property type="project" value="TreeGrafter"/>
</dbReference>
<name>A0A445FA63_GLYSO</name>
<dbReference type="Proteomes" id="UP000289340">
    <property type="component" value="Chromosome 20"/>
</dbReference>
<dbReference type="GO" id="GO:0005634">
    <property type="term" value="C:nucleus"/>
    <property type="evidence" value="ECO:0007669"/>
    <property type="project" value="TreeGrafter"/>
</dbReference>
<evidence type="ECO:0000256" key="1">
    <source>
        <dbReference type="SAM" id="MobiDB-lite"/>
    </source>
</evidence>
<dbReference type="PANTHER" id="PTHR24030">
    <property type="entry name" value="PROTEIN CMSS1"/>
    <property type="match status" value="1"/>
</dbReference>
<feature type="non-terminal residue" evidence="2">
    <location>
        <position position="1"/>
    </location>
</feature>
<dbReference type="Gene3D" id="3.40.50.300">
    <property type="entry name" value="P-loop containing nucleotide triphosphate hydrolases"/>
    <property type="match status" value="1"/>
</dbReference>
<dbReference type="EMBL" id="QZWG01000020">
    <property type="protein sequence ID" value="RZB45696.1"/>
    <property type="molecule type" value="Genomic_DNA"/>
</dbReference>
<keyword evidence="3" id="KW-1185">Reference proteome</keyword>
<comment type="caution">
    <text evidence="2">The sequence shown here is derived from an EMBL/GenBank/DDBJ whole genome shotgun (WGS) entry which is preliminary data.</text>
</comment>
<accession>A0A445FA63</accession>
<organism evidence="2 3">
    <name type="scientific">Glycine soja</name>
    <name type="common">Wild soybean</name>
    <dbReference type="NCBI Taxonomy" id="3848"/>
    <lineage>
        <taxon>Eukaryota</taxon>
        <taxon>Viridiplantae</taxon>
        <taxon>Streptophyta</taxon>
        <taxon>Embryophyta</taxon>
        <taxon>Tracheophyta</taxon>
        <taxon>Spermatophyta</taxon>
        <taxon>Magnoliopsida</taxon>
        <taxon>eudicotyledons</taxon>
        <taxon>Gunneridae</taxon>
        <taxon>Pentapetalae</taxon>
        <taxon>rosids</taxon>
        <taxon>fabids</taxon>
        <taxon>Fabales</taxon>
        <taxon>Fabaceae</taxon>
        <taxon>Papilionoideae</taxon>
        <taxon>50 kb inversion clade</taxon>
        <taxon>NPAAA clade</taxon>
        <taxon>indigoferoid/millettioid clade</taxon>
        <taxon>Phaseoleae</taxon>
        <taxon>Glycine</taxon>
        <taxon>Glycine subgen. Soja</taxon>
    </lineage>
</organism>
<gene>
    <name evidence="2" type="ORF">D0Y65_055111</name>
</gene>
<proteinExistence type="predicted"/>
<protein>
    <submittedName>
        <fullName evidence="2">Protein CMSS1</fullName>
    </submittedName>
</protein>
<dbReference type="SUPFAM" id="SSF52540">
    <property type="entry name" value="P-loop containing nucleoside triphosphate hydrolases"/>
    <property type="match status" value="1"/>
</dbReference>
<feature type="compositionally biased region" description="Basic and acidic residues" evidence="1">
    <location>
        <begin position="20"/>
        <end position="36"/>
    </location>
</feature>
<evidence type="ECO:0000313" key="2">
    <source>
        <dbReference type="EMBL" id="RZB45696.1"/>
    </source>
</evidence>
<dbReference type="Pfam" id="PF14617">
    <property type="entry name" value="CMS1"/>
    <property type="match status" value="1"/>
</dbReference>
<dbReference type="AlphaFoldDB" id="A0A445FA63"/>
<evidence type="ECO:0000313" key="3">
    <source>
        <dbReference type="Proteomes" id="UP000289340"/>
    </source>
</evidence>